<reference evidence="1 2" key="1">
    <citation type="submission" date="2019-08" db="EMBL/GenBank/DDBJ databases">
        <authorList>
            <person name="Vazquez-Campos X."/>
        </authorList>
    </citation>
    <scope>NUCLEOTIDE SEQUENCE [LARGE SCALE GENOMIC DNA]</scope>
    <source>
        <strain evidence="1">LFW-283_2</strain>
    </source>
</reference>
<evidence type="ECO:0000313" key="2">
    <source>
        <dbReference type="Proteomes" id="UP000789941"/>
    </source>
</evidence>
<proteinExistence type="predicted"/>
<protein>
    <recommendedName>
        <fullName evidence="3">Glycosyl hydrolase catalytic core</fullName>
    </recommendedName>
</protein>
<comment type="caution">
    <text evidence="1">The sequence shown here is derived from an EMBL/GenBank/DDBJ whole genome shotgun (WGS) entry which is preliminary data.</text>
</comment>
<sequence>MLHIKNKFFLWLVVLFTITLVLLSGCGQQKSPTPNMPNLNGTVLKGVTITPKSFQSNDFTDFFVKAKQAGQIVAWAGDWNELGGDKNGPEVTAELASTYDYTPVIEVQFFTQSNGQLLRPFDEKTKSDYKAKAVAFAEQYKPAYLGFGIETNVLSEKSPAEFENFVQFYGEVYDAVKAKSPNTKIFTVFQLEKLKGLGFFGTPNSQAEWSLLDKFPKSDILAFTTYPGLVYKSPSEIPADYYSDILTHTSKPIAFTEIGWHSAAEPVGWESSEEKQAEFVSVFFNRTKNLNPEFVVWSFLYDQNTTKPFDSMGLFSSNGNPKLAWNIWVASKN</sequence>
<dbReference type="Gene3D" id="3.20.20.80">
    <property type="entry name" value="Glycosidases"/>
    <property type="match status" value="1"/>
</dbReference>
<evidence type="ECO:0008006" key="3">
    <source>
        <dbReference type="Google" id="ProtNLM"/>
    </source>
</evidence>
<dbReference type="SUPFAM" id="SSF51445">
    <property type="entry name" value="(Trans)glycosidases"/>
    <property type="match status" value="1"/>
</dbReference>
<dbReference type="PROSITE" id="PS51257">
    <property type="entry name" value="PROKAR_LIPOPROTEIN"/>
    <property type="match status" value="1"/>
</dbReference>
<dbReference type="AlphaFoldDB" id="A0A5E4LQ05"/>
<dbReference type="InterPro" id="IPR017853">
    <property type="entry name" value="GH"/>
</dbReference>
<dbReference type="EMBL" id="CABMJJ010000007">
    <property type="protein sequence ID" value="VVC03188.1"/>
    <property type="molecule type" value="Genomic_DNA"/>
</dbReference>
<dbReference type="Proteomes" id="UP000789941">
    <property type="component" value="Unassembled WGS sequence"/>
</dbReference>
<accession>A0A5E4LQ05</accession>
<name>A0A5E4LQ05_9ARCH</name>
<gene>
    <name evidence="1" type="ORF">LFW2832_00219</name>
</gene>
<organism evidence="1 2">
    <name type="scientific">Candidatus Bilamarchaeum dharawalense</name>
    <dbReference type="NCBI Taxonomy" id="2885759"/>
    <lineage>
        <taxon>Archaea</taxon>
        <taxon>Candidatus Micrarchaeota</taxon>
        <taxon>Candidatus Micrarchaeia</taxon>
        <taxon>Candidatus Anstonellales</taxon>
        <taxon>Candidatus Bilamarchaeaceae</taxon>
        <taxon>Candidatus Bilamarchaeum</taxon>
    </lineage>
</organism>
<evidence type="ECO:0000313" key="1">
    <source>
        <dbReference type="EMBL" id="VVC03188.1"/>
    </source>
</evidence>